<organism evidence="2 3">
    <name type="scientific">Wallemia ichthyophaga</name>
    <dbReference type="NCBI Taxonomy" id="245174"/>
    <lineage>
        <taxon>Eukaryota</taxon>
        <taxon>Fungi</taxon>
        <taxon>Dikarya</taxon>
        <taxon>Basidiomycota</taxon>
        <taxon>Wallemiomycotina</taxon>
        <taxon>Wallemiomycetes</taxon>
        <taxon>Wallemiales</taxon>
        <taxon>Wallemiaceae</taxon>
        <taxon>Wallemia</taxon>
    </lineage>
</organism>
<feature type="compositionally biased region" description="Polar residues" evidence="1">
    <location>
        <begin position="25"/>
        <end position="34"/>
    </location>
</feature>
<dbReference type="Proteomes" id="UP000306954">
    <property type="component" value="Unassembled WGS sequence"/>
</dbReference>
<dbReference type="AlphaFoldDB" id="A0A4T0H282"/>
<reference evidence="2 3" key="1">
    <citation type="submission" date="2019-03" db="EMBL/GenBank/DDBJ databases">
        <title>Sequencing 23 genomes of Wallemia ichthyophaga.</title>
        <authorList>
            <person name="Gostincar C."/>
        </authorList>
    </citation>
    <scope>NUCLEOTIDE SEQUENCE [LARGE SCALE GENOMIC DNA]</scope>
    <source>
        <strain evidence="2 3">EXF-8621</strain>
    </source>
</reference>
<protein>
    <submittedName>
        <fullName evidence="2">Uncharacterized protein</fullName>
    </submittedName>
</protein>
<dbReference type="EMBL" id="SPOF01000044">
    <property type="protein sequence ID" value="TIB09298.1"/>
    <property type="molecule type" value="Genomic_DNA"/>
</dbReference>
<sequence length="347" mass="39321">MDYSSAIRGFFSSVRQTAEEEVQSFFDNASTSVVEATDSDRPTKKRKKVKRSSSDHFDSSHSVPAINEVVEDQQNASTSSNSKSKSNHLNKAHIKSLQTPHVPGCYPITPAAHLSASYNNLIDSTDNKTKSNALESQVVDMDSFNELRRSYDHLLSAVERNTAFHNQTQARNERRIQHLESKVKTLTDMITKPNQERERLRQEEDTTMLHQKRQRSQEFRDMAAAQPSSTPHNPPPKRYNQRSNEAHAKTVSNTDTNKSLNMNQFLSEIRSVKLRKVGLPSKCAVEKMPALNYSWHGKALDDHSIFPSPPPSHNYSRTPSAYSLNDVFTEKPLTLFDELNGKLKHSN</sequence>
<evidence type="ECO:0000313" key="3">
    <source>
        <dbReference type="Proteomes" id="UP000306954"/>
    </source>
</evidence>
<evidence type="ECO:0000256" key="1">
    <source>
        <dbReference type="SAM" id="MobiDB-lite"/>
    </source>
</evidence>
<comment type="caution">
    <text evidence="2">The sequence shown here is derived from an EMBL/GenBank/DDBJ whole genome shotgun (WGS) entry which is preliminary data.</text>
</comment>
<name>A0A4T0H282_WALIC</name>
<feature type="compositionally biased region" description="Polar residues" evidence="1">
    <location>
        <begin position="250"/>
        <end position="259"/>
    </location>
</feature>
<feature type="region of interest" description="Disordered" evidence="1">
    <location>
        <begin position="192"/>
        <end position="259"/>
    </location>
</feature>
<feature type="region of interest" description="Disordered" evidence="1">
    <location>
        <begin position="25"/>
        <end position="91"/>
    </location>
</feature>
<gene>
    <name evidence="2" type="ORF">E3P90_03352</name>
</gene>
<evidence type="ECO:0000313" key="2">
    <source>
        <dbReference type="EMBL" id="TIB09298.1"/>
    </source>
</evidence>
<feature type="compositionally biased region" description="Basic and acidic residues" evidence="1">
    <location>
        <begin position="194"/>
        <end position="204"/>
    </location>
</feature>
<accession>A0A4T0H282</accession>
<proteinExistence type="predicted"/>